<evidence type="ECO:0000256" key="1">
    <source>
        <dbReference type="SAM" id="MobiDB-lite"/>
    </source>
</evidence>
<comment type="caution">
    <text evidence="2">The sequence shown here is derived from an EMBL/GenBank/DDBJ whole genome shotgun (WGS) entry which is preliminary data.</text>
</comment>
<name>A0A699RTV1_TANCI</name>
<feature type="region of interest" description="Disordered" evidence="1">
    <location>
        <begin position="61"/>
        <end position="85"/>
    </location>
</feature>
<organism evidence="2">
    <name type="scientific">Tanacetum cinerariifolium</name>
    <name type="common">Dalmatian daisy</name>
    <name type="synonym">Chrysanthemum cinerariifolium</name>
    <dbReference type="NCBI Taxonomy" id="118510"/>
    <lineage>
        <taxon>Eukaryota</taxon>
        <taxon>Viridiplantae</taxon>
        <taxon>Streptophyta</taxon>
        <taxon>Embryophyta</taxon>
        <taxon>Tracheophyta</taxon>
        <taxon>Spermatophyta</taxon>
        <taxon>Magnoliopsida</taxon>
        <taxon>eudicotyledons</taxon>
        <taxon>Gunneridae</taxon>
        <taxon>Pentapetalae</taxon>
        <taxon>asterids</taxon>
        <taxon>campanulids</taxon>
        <taxon>Asterales</taxon>
        <taxon>Asteraceae</taxon>
        <taxon>Asteroideae</taxon>
        <taxon>Anthemideae</taxon>
        <taxon>Anthemidinae</taxon>
        <taxon>Tanacetum</taxon>
    </lineage>
</organism>
<evidence type="ECO:0000313" key="2">
    <source>
        <dbReference type="EMBL" id="GFC89216.1"/>
    </source>
</evidence>
<reference evidence="2" key="1">
    <citation type="journal article" date="2019" name="Sci. Rep.">
        <title>Draft genome of Tanacetum cinerariifolium, the natural source of mosquito coil.</title>
        <authorList>
            <person name="Yamashiro T."/>
            <person name="Shiraishi A."/>
            <person name="Satake H."/>
            <person name="Nakayama K."/>
        </authorList>
    </citation>
    <scope>NUCLEOTIDE SEQUENCE</scope>
</reference>
<sequence>YPSVSISVDQDALSKGHSPSSLDHQSSFVHHGVIADHSLEVNPFASTDNEPFVNIFAPDPSSKVSSSRETLIADSNQFTQPHEHL</sequence>
<dbReference type="EMBL" id="BKCJ011119685">
    <property type="protein sequence ID" value="GFC89216.1"/>
    <property type="molecule type" value="Genomic_DNA"/>
</dbReference>
<feature type="compositionally biased region" description="Polar residues" evidence="1">
    <location>
        <begin position="62"/>
        <end position="85"/>
    </location>
</feature>
<dbReference type="AlphaFoldDB" id="A0A699RTV1"/>
<feature type="region of interest" description="Disordered" evidence="1">
    <location>
        <begin position="1"/>
        <end position="25"/>
    </location>
</feature>
<gene>
    <name evidence="2" type="ORF">Tci_861186</name>
</gene>
<protein>
    <submittedName>
        <fullName evidence="2">Uncharacterized protein</fullName>
    </submittedName>
</protein>
<accession>A0A699RTV1</accession>
<proteinExistence type="predicted"/>
<feature type="non-terminal residue" evidence="2">
    <location>
        <position position="1"/>
    </location>
</feature>